<dbReference type="InterPro" id="IPR029154">
    <property type="entry name" value="HIBADH-like_NADP-bd"/>
</dbReference>
<dbReference type="InterPro" id="IPR002204">
    <property type="entry name" value="3-OH-isobutyrate_DH-rel_CS"/>
</dbReference>
<reference evidence="6" key="1">
    <citation type="submission" date="2024-05" db="EMBL/GenBank/DDBJ databases">
        <title>30 novel species of actinomycetes from the DSMZ collection.</title>
        <authorList>
            <person name="Nouioui I."/>
        </authorList>
    </citation>
    <scope>NUCLEOTIDE SEQUENCE</scope>
    <source>
        <strain evidence="6">DSM 41529</strain>
    </source>
</reference>
<keyword evidence="3" id="KW-0520">NAD</keyword>
<dbReference type="Proteomes" id="UP001180754">
    <property type="component" value="Unassembled WGS sequence"/>
</dbReference>
<evidence type="ECO:0000256" key="3">
    <source>
        <dbReference type="ARBA" id="ARBA00023027"/>
    </source>
</evidence>
<dbReference type="SUPFAM" id="SSF48179">
    <property type="entry name" value="6-phosphogluconate dehydrogenase C-terminal domain-like"/>
    <property type="match status" value="1"/>
</dbReference>
<dbReference type="PANTHER" id="PTHR43580">
    <property type="entry name" value="OXIDOREDUCTASE GLYR1-RELATED"/>
    <property type="match status" value="1"/>
</dbReference>
<dbReference type="PIRSF" id="PIRSF000103">
    <property type="entry name" value="HIBADH"/>
    <property type="match status" value="1"/>
</dbReference>
<comment type="caution">
    <text evidence="6">The sequence shown here is derived from an EMBL/GenBank/DDBJ whole genome shotgun (WGS) entry which is preliminary data.</text>
</comment>
<dbReference type="InterPro" id="IPR008927">
    <property type="entry name" value="6-PGluconate_DH-like_C_sf"/>
</dbReference>
<dbReference type="InterPro" id="IPR006115">
    <property type="entry name" value="6PGDH_NADP-bd"/>
</dbReference>
<dbReference type="PROSITE" id="PS00895">
    <property type="entry name" value="3_HYDROXYISOBUT_DH"/>
    <property type="match status" value="1"/>
</dbReference>
<dbReference type="EC" id="1.1.-.-" evidence="6"/>
<organism evidence="6 7">
    <name type="scientific">Streptomyces lonegramiae</name>
    <dbReference type="NCBI Taxonomy" id="3075524"/>
    <lineage>
        <taxon>Bacteria</taxon>
        <taxon>Bacillati</taxon>
        <taxon>Actinomycetota</taxon>
        <taxon>Actinomycetes</taxon>
        <taxon>Kitasatosporales</taxon>
        <taxon>Streptomycetaceae</taxon>
        <taxon>Streptomyces</taxon>
    </lineage>
</organism>
<dbReference type="InterPro" id="IPR051265">
    <property type="entry name" value="HIBADH-related_NP60_sf"/>
</dbReference>
<keyword evidence="7" id="KW-1185">Reference proteome</keyword>
<dbReference type="Pfam" id="PF03446">
    <property type="entry name" value="NAD_binding_2"/>
    <property type="match status" value="1"/>
</dbReference>
<dbReference type="GO" id="GO:0016491">
    <property type="term" value="F:oxidoreductase activity"/>
    <property type="evidence" value="ECO:0007669"/>
    <property type="project" value="UniProtKB-KW"/>
</dbReference>
<evidence type="ECO:0000256" key="1">
    <source>
        <dbReference type="ARBA" id="ARBA00009080"/>
    </source>
</evidence>
<sequence length="318" mass="33127">MTHMAERLVSPPEAEIGFVGLGVMGQPMALNLAKAGTRLVVWNRSTERAEPLRALGASIAGSVEEVFSRTRTVIVMLVNEEVTDAVLGRGTPEFAKLVSGHVIVSMGSTAPDYARGLAADVDAAGGRFVEAPVSGSKKPAEAGQLVAMLGGAPDTVSEVRPLLAPMCRETVVCGPVGNGLLMKLAVNLYLNTMLAGLAEAVHFADRHGLDLDNFKEAVDAGPMACGVTRVKIPMLIERNFSVQAATSDAYASTRLIADAARATGVASPLLDLSSALYGESVGLGNGRLDMVSVIEAIEARTEAIDPATARLPHQDTTP</sequence>
<dbReference type="RefSeq" id="WP_311723896.1">
    <property type="nucleotide sequence ID" value="NZ_JAVRFD010000005.1"/>
</dbReference>
<dbReference type="PANTHER" id="PTHR43580:SF2">
    <property type="entry name" value="CYTOKINE-LIKE NUCLEAR FACTOR N-PAC"/>
    <property type="match status" value="1"/>
</dbReference>
<accession>A0ABU2XC41</accession>
<dbReference type="EMBL" id="JAVRFD010000005">
    <property type="protein sequence ID" value="MDT0543483.1"/>
    <property type="molecule type" value="Genomic_DNA"/>
</dbReference>
<dbReference type="InterPro" id="IPR013328">
    <property type="entry name" value="6PGD_dom2"/>
</dbReference>
<proteinExistence type="inferred from homology"/>
<dbReference type="Gene3D" id="3.40.50.720">
    <property type="entry name" value="NAD(P)-binding Rossmann-like Domain"/>
    <property type="match status" value="1"/>
</dbReference>
<dbReference type="SUPFAM" id="SSF51735">
    <property type="entry name" value="NAD(P)-binding Rossmann-fold domains"/>
    <property type="match status" value="1"/>
</dbReference>
<keyword evidence="2 6" id="KW-0560">Oxidoreductase</keyword>
<protein>
    <submittedName>
        <fullName evidence="6">NAD(P)-dependent oxidoreductase</fullName>
        <ecNumber evidence="6">1.1.-.-</ecNumber>
    </submittedName>
</protein>
<evidence type="ECO:0000259" key="4">
    <source>
        <dbReference type="Pfam" id="PF03446"/>
    </source>
</evidence>
<dbReference type="Gene3D" id="1.10.1040.10">
    <property type="entry name" value="N-(1-d-carboxylethyl)-l-norvaline Dehydrogenase, domain 2"/>
    <property type="match status" value="1"/>
</dbReference>
<gene>
    <name evidence="6" type="ORF">RND15_12250</name>
</gene>
<evidence type="ECO:0000313" key="7">
    <source>
        <dbReference type="Proteomes" id="UP001180754"/>
    </source>
</evidence>
<evidence type="ECO:0000259" key="5">
    <source>
        <dbReference type="Pfam" id="PF14833"/>
    </source>
</evidence>
<feature type="domain" description="6-phosphogluconate dehydrogenase NADP-binding" evidence="4">
    <location>
        <begin position="15"/>
        <end position="174"/>
    </location>
</feature>
<dbReference type="InterPro" id="IPR036291">
    <property type="entry name" value="NAD(P)-bd_dom_sf"/>
</dbReference>
<name>A0ABU2XC41_9ACTN</name>
<feature type="domain" description="3-hydroxyisobutyrate dehydrogenase-like NAD-binding" evidence="5">
    <location>
        <begin position="177"/>
        <end position="296"/>
    </location>
</feature>
<comment type="similarity">
    <text evidence="1">Belongs to the HIBADH-related family.</text>
</comment>
<evidence type="ECO:0000313" key="6">
    <source>
        <dbReference type="EMBL" id="MDT0543483.1"/>
    </source>
</evidence>
<evidence type="ECO:0000256" key="2">
    <source>
        <dbReference type="ARBA" id="ARBA00023002"/>
    </source>
</evidence>
<dbReference type="InterPro" id="IPR015815">
    <property type="entry name" value="HIBADH-related"/>
</dbReference>
<dbReference type="Pfam" id="PF14833">
    <property type="entry name" value="NAD_binding_11"/>
    <property type="match status" value="1"/>
</dbReference>